<evidence type="ECO:0000256" key="7">
    <source>
        <dbReference type="ARBA" id="ARBA00022927"/>
    </source>
</evidence>
<comment type="function">
    <text evidence="13">Plays a critical role in the incorporation of lipoproteins in the outer membrane after they are released by the LolA protein.</text>
</comment>
<comment type="subcellular location">
    <subcellularLocation>
        <location evidence="1 13">Cell outer membrane</location>
        <topology evidence="1 13">Lipid-anchor</topology>
    </subcellularLocation>
</comment>
<dbReference type="GO" id="GO:0044874">
    <property type="term" value="P:lipoprotein localization to outer membrane"/>
    <property type="evidence" value="ECO:0007669"/>
    <property type="project" value="UniProtKB-UniRule"/>
</dbReference>
<gene>
    <name evidence="13" type="primary">lolB</name>
    <name evidence="15" type="ORF">ADS77_16125</name>
</gene>
<keyword evidence="7 13" id="KW-0653">Protein transport</keyword>
<evidence type="ECO:0000313" key="16">
    <source>
        <dbReference type="Proteomes" id="UP000037848"/>
    </source>
</evidence>
<comment type="similarity">
    <text evidence="2 13">Belongs to the LolB family.</text>
</comment>
<dbReference type="InterPro" id="IPR004565">
    <property type="entry name" value="OM_lipoprot_LolB"/>
</dbReference>
<evidence type="ECO:0000256" key="9">
    <source>
        <dbReference type="ARBA" id="ARBA00023139"/>
    </source>
</evidence>
<evidence type="ECO:0000313" key="15">
    <source>
        <dbReference type="EMBL" id="KPH60185.1"/>
    </source>
</evidence>
<evidence type="ECO:0000256" key="11">
    <source>
        <dbReference type="ARBA" id="ARBA00023237"/>
    </source>
</evidence>
<evidence type="ECO:0000256" key="4">
    <source>
        <dbReference type="ARBA" id="ARBA00016202"/>
    </source>
</evidence>
<dbReference type="AlphaFoldDB" id="A0A0N1MSG3"/>
<protein>
    <recommendedName>
        <fullName evidence="4 13">Outer-membrane lipoprotein LolB</fullName>
    </recommendedName>
</protein>
<evidence type="ECO:0000256" key="5">
    <source>
        <dbReference type="ARBA" id="ARBA00022448"/>
    </source>
</evidence>
<keyword evidence="16" id="KW-1185">Reference proteome</keyword>
<dbReference type="Gene3D" id="2.50.20.10">
    <property type="entry name" value="Lipoprotein localisation LolA/LolB/LppX"/>
    <property type="match status" value="1"/>
</dbReference>
<feature type="signal peptide" evidence="14">
    <location>
        <begin position="1"/>
        <end position="21"/>
    </location>
</feature>
<keyword evidence="9 13" id="KW-0564">Palmitate</keyword>
<dbReference type="GO" id="GO:0015031">
    <property type="term" value="P:protein transport"/>
    <property type="evidence" value="ECO:0007669"/>
    <property type="project" value="UniProtKB-KW"/>
</dbReference>
<keyword evidence="5 13" id="KW-0813">Transport</keyword>
<dbReference type="CDD" id="cd16326">
    <property type="entry name" value="LolB"/>
    <property type="match status" value="1"/>
</dbReference>
<keyword evidence="12 13" id="KW-0449">Lipoprotein</keyword>
<keyword evidence="11 13" id="KW-0998">Cell outer membrane</keyword>
<dbReference type="OrthoDB" id="9797618at2"/>
<evidence type="ECO:0000256" key="10">
    <source>
        <dbReference type="ARBA" id="ARBA00023186"/>
    </source>
</evidence>
<evidence type="ECO:0000256" key="8">
    <source>
        <dbReference type="ARBA" id="ARBA00023136"/>
    </source>
</evidence>
<name>A0A0N1MSG3_9GAMM</name>
<keyword evidence="6 13" id="KW-0732">Signal</keyword>
<dbReference type="PROSITE" id="PS51257">
    <property type="entry name" value="PROKAR_LIPOPROTEIN"/>
    <property type="match status" value="1"/>
</dbReference>
<evidence type="ECO:0000256" key="13">
    <source>
        <dbReference type="HAMAP-Rule" id="MF_00233"/>
    </source>
</evidence>
<dbReference type="HAMAP" id="MF_00233">
    <property type="entry name" value="LolB"/>
    <property type="match status" value="1"/>
</dbReference>
<dbReference type="STRING" id="187330.AMS58_18315"/>
<dbReference type="EMBL" id="LHPH01000021">
    <property type="protein sequence ID" value="KPH60185.1"/>
    <property type="molecule type" value="Genomic_DNA"/>
</dbReference>
<keyword evidence="10 13" id="KW-0143">Chaperone</keyword>
<dbReference type="Proteomes" id="UP000037848">
    <property type="component" value="Unassembled WGS sequence"/>
</dbReference>
<dbReference type="InterPro" id="IPR029046">
    <property type="entry name" value="LolA/LolB/LppX"/>
</dbReference>
<organism evidence="15 16">
    <name type="scientific">Pseudoalteromonas porphyrae</name>
    <dbReference type="NCBI Taxonomy" id="187330"/>
    <lineage>
        <taxon>Bacteria</taxon>
        <taxon>Pseudomonadati</taxon>
        <taxon>Pseudomonadota</taxon>
        <taxon>Gammaproteobacteria</taxon>
        <taxon>Alteromonadales</taxon>
        <taxon>Pseudoalteromonadaceae</taxon>
        <taxon>Pseudoalteromonas</taxon>
    </lineage>
</organism>
<dbReference type="NCBIfam" id="TIGR00548">
    <property type="entry name" value="lolB"/>
    <property type="match status" value="1"/>
</dbReference>
<dbReference type="RefSeq" id="WP_054455333.1">
    <property type="nucleotide sequence ID" value="NZ_LHPH01000021.1"/>
</dbReference>
<dbReference type="GO" id="GO:0009279">
    <property type="term" value="C:cell outer membrane"/>
    <property type="evidence" value="ECO:0007669"/>
    <property type="project" value="UniProtKB-SubCell"/>
</dbReference>
<dbReference type="SUPFAM" id="SSF89392">
    <property type="entry name" value="Prokaryotic lipoproteins and lipoprotein localization factors"/>
    <property type="match status" value="1"/>
</dbReference>
<dbReference type="Pfam" id="PF03550">
    <property type="entry name" value="LolB"/>
    <property type="match status" value="1"/>
</dbReference>
<evidence type="ECO:0000256" key="6">
    <source>
        <dbReference type="ARBA" id="ARBA00022729"/>
    </source>
</evidence>
<keyword evidence="8 13" id="KW-0472">Membrane</keyword>
<reference evidence="15 16" key="1">
    <citation type="submission" date="2015-08" db="EMBL/GenBank/DDBJ databases">
        <title>Draft Genome Sequence of Pseudoalteromonas porphyrae UCD-SED14.</title>
        <authorList>
            <person name="Coil D.A."/>
            <person name="Jospin G."/>
            <person name="Lee R.D."/>
            <person name="Eisen J.A."/>
        </authorList>
    </citation>
    <scope>NUCLEOTIDE SEQUENCE [LARGE SCALE GENOMIC DNA]</scope>
    <source>
        <strain evidence="15 16">UCD-SED14</strain>
    </source>
</reference>
<evidence type="ECO:0000256" key="1">
    <source>
        <dbReference type="ARBA" id="ARBA00004459"/>
    </source>
</evidence>
<evidence type="ECO:0000256" key="14">
    <source>
        <dbReference type="SAM" id="SignalP"/>
    </source>
</evidence>
<accession>A0A0N1MSG3</accession>
<dbReference type="PATRIC" id="fig|187330.3.peg.1652"/>
<evidence type="ECO:0000256" key="12">
    <source>
        <dbReference type="ARBA" id="ARBA00023288"/>
    </source>
</evidence>
<evidence type="ECO:0000256" key="3">
    <source>
        <dbReference type="ARBA" id="ARBA00011245"/>
    </source>
</evidence>
<feature type="chain" id="PRO_5008847417" description="Outer-membrane lipoprotein LolB" evidence="14">
    <location>
        <begin position="22"/>
        <end position="195"/>
    </location>
</feature>
<evidence type="ECO:0000256" key="2">
    <source>
        <dbReference type="ARBA" id="ARBA00009696"/>
    </source>
</evidence>
<comment type="subunit">
    <text evidence="3 13">Monomer.</text>
</comment>
<sequence>MIRLYLILLTFFLFLSGCAHRIDQQTALYANWKDQLSQQSNWQVEGKMAFISSQERQSANLNWQQKEELNQLILTTFIGTRVLALKQSAEGAELEYDDQVFYDQNASALLHRLTGFTIPLENAEHWLKGTATDESLQVDELGRAKSITWQDTDGSRWDISYGDYQQHAGFWLPKKLTLKHRDIKIKIQLYEWHFN</sequence>
<proteinExistence type="inferred from homology"/>
<comment type="caution">
    <text evidence="15">The sequence shown here is derived from an EMBL/GenBank/DDBJ whole genome shotgun (WGS) entry which is preliminary data.</text>
</comment>